<keyword evidence="4" id="KW-1185">Reference proteome</keyword>
<dbReference type="Proteomes" id="UP001196870">
    <property type="component" value="Unassembled WGS sequence"/>
</dbReference>
<evidence type="ECO:0000313" key="4">
    <source>
        <dbReference type="Proteomes" id="UP001196870"/>
    </source>
</evidence>
<name>A0ABS5EYN0_9PROT</name>
<gene>
    <name evidence="3" type="ORF">GXW71_13620</name>
</gene>
<feature type="signal peptide" evidence="2">
    <location>
        <begin position="1"/>
        <end position="19"/>
    </location>
</feature>
<dbReference type="Pfam" id="PF19574">
    <property type="entry name" value="LolA_3"/>
    <property type="match status" value="1"/>
</dbReference>
<dbReference type="InterPro" id="IPR029046">
    <property type="entry name" value="LolA/LolB/LppX"/>
</dbReference>
<dbReference type="InterPro" id="IPR004564">
    <property type="entry name" value="OM_lipoprot_carrier_LolA-like"/>
</dbReference>
<keyword evidence="3" id="KW-0449">Lipoprotein</keyword>
<sequence>MIRRALLLLPALIAAPARAATLEEVMRGLAAVRESRATFTEEKAIPELDLPLPARGTLSWRAPDRLEKHTTEPVEERLTVEGDRLTIERRGNRQELNLDQSPEIRALVEAIRATLAGDLPRLRSFYDTRFSDGPGGWRLVLTPRSLRLSAVVQSIEMLGRGVSILSIETQERGGVTRMLIDPQP</sequence>
<feature type="chain" id="PRO_5047330143" evidence="2">
    <location>
        <begin position="20"/>
        <end position="184"/>
    </location>
</feature>
<evidence type="ECO:0000313" key="3">
    <source>
        <dbReference type="EMBL" id="MBR0665398.1"/>
    </source>
</evidence>
<accession>A0ABS5EYN0</accession>
<reference evidence="4" key="1">
    <citation type="journal article" date="2021" name="Syst. Appl. Microbiol.">
        <title>Roseomonas hellenica sp. nov., isolated from roots of wild-growing Alkanna tinctoria.</title>
        <authorList>
            <person name="Rat A."/>
            <person name="Naranjo H.D."/>
            <person name="Lebbe L."/>
            <person name="Cnockaert M."/>
            <person name="Krigas N."/>
            <person name="Grigoriadou K."/>
            <person name="Maloupa E."/>
            <person name="Willems A."/>
        </authorList>
    </citation>
    <scope>NUCLEOTIDE SEQUENCE [LARGE SCALE GENOMIC DNA]</scope>
    <source>
        <strain evidence="4">LMG 31523</strain>
    </source>
</reference>
<protein>
    <submittedName>
        <fullName evidence="3">Outer membrane lipoprotein carrier protein LolA</fullName>
    </submittedName>
</protein>
<dbReference type="RefSeq" id="WP_211853064.1">
    <property type="nucleotide sequence ID" value="NZ_JAAGBB010000014.1"/>
</dbReference>
<dbReference type="EMBL" id="JAAGBB010000014">
    <property type="protein sequence ID" value="MBR0665398.1"/>
    <property type="molecule type" value="Genomic_DNA"/>
</dbReference>
<proteinExistence type="predicted"/>
<dbReference type="CDD" id="cd16325">
    <property type="entry name" value="LolA"/>
    <property type="match status" value="1"/>
</dbReference>
<keyword evidence="1 2" id="KW-0732">Signal</keyword>
<evidence type="ECO:0000256" key="1">
    <source>
        <dbReference type="ARBA" id="ARBA00022729"/>
    </source>
</evidence>
<evidence type="ECO:0000256" key="2">
    <source>
        <dbReference type="SAM" id="SignalP"/>
    </source>
</evidence>
<dbReference type="Gene3D" id="2.50.20.10">
    <property type="entry name" value="Lipoprotein localisation LolA/LolB/LppX"/>
    <property type="match status" value="1"/>
</dbReference>
<dbReference type="SUPFAM" id="SSF89392">
    <property type="entry name" value="Prokaryotic lipoproteins and lipoprotein localization factors"/>
    <property type="match status" value="1"/>
</dbReference>
<organism evidence="3 4">
    <name type="scientific">Plastoroseomonas hellenica</name>
    <dbReference type="NCBI Taxonomy" id="2687306"/>
    <lineage>
        <taxon>Bacteria</taxon>
        <taxon>Pseudomonadati</taxon>
        <taxon>Pseudomonadota</taxon>
        <taxon>Alphaproteobacteria</taxon>
        <taxon>Acetobacterales</taxon>
        <taxon>Acetobacteraceae</taxon>
        <taxon>Plastoroseomonas</taxon>
    </lineage>
</organism>
<comment type="caution">
    <text evidence="3">The sequence shown here is derived from an EMBL/GenBank/DDBJ whole genome shotgun (WGS) entry which is preliminary data.</text>
</comment>